<dbReference type="OrthoDB" id="9808398at2"/>
<dbReference type="RefSeq" id="WP_122111693.1">
    <property type="nucleotide sequence ID" value="NZ_QOKZ01000002.1"/>
</dbReference>
<dbReference type="PANTHER" id="PTHR46118">
    <property type="entry name" value="PROTEIN ABHD11"/>
    <property type="match status" value="1"/>
</dbReference>
<dbReference type="PRINTS" id="PR00111">
    <property type="entry name" value="ABHYDROLASE"/>
</dbReference>
<dbReference type="Pfam" id="PF00561">
    <property type="entry name" value="Abhydrolase_1"/>
    <property type="match status" value="1"/>
</dbReference>
<dbReference type="PRINTS" id="PR00412">
    <property type="entry name" value="EPOXHYDRLASE"/>
</dbReference>
<dbReference type="EMBL" id="QOKZ01000002">
    <property type="protein sequence ID" value="RMC36525.1"/>
    <property type="molecule type" value="Genomic_DNA"/>
</dbReference>
<dbReference type="AlphaFoldDB" id="A0A3M0MGJ3"/>
<dbReference type="Proteomes" id="UP000273516">
    <property type="component" value="Unassembled WGS sequence"/>
</dbReference>
<sequence length="257" mass="28140">MKLNHSVVGQDEGLPILLVHGLFGQGRNLGAIARRLSEKRRVILVDQRNHGDSPHDPDHSYAAMAADLAGVIEAYGGRVDLAGHSMGGKAAMQLALTRPELIRKLVVMDIAPVTYAHSQSHLIDAMEAMDLHGLSRRSEADQRLSEHVHSTGLRAFLLQSLDLKSDPPRWRLNLPVLRDWMDRTTGWPEGLPKAAFDGPALFMAGAESDYVDDAGEAAIRDYFPQARLLRIKHAGHWMHADAPEAVAETLAAFMGDG</sequence>
<dbReference type="GO" id="GO:0016787">
    <property type="term" value="F:hydrolase activity"/>
    <property type="evidence" value="ECO:0007669"/>
    <property type="project" value="UniProtKB-KW"/>
</dbReference>
<evidence type="ECO:0000256" key="1">
    <source>
        <dbReference type="ARBA" id="ARBA00022801"/>
    </source>
</evidence>
<dbReference type="Gene3D" id="3.40.50.1820">
    <property type="entry name" value="alpha/beta hydrolase"/>
    <property type="match status" value="1"/>
</dbReference>
<keyword evidence="1 3" id="KW-0378">Hydrolase</keyword>
<feature type="domain" description="AB hydrolase-1" evidence="2">
    <location>
        <begin position="15"/>
        <end position="243"/>
    </location>
</feature>
<proteinExistence type="predicted"/>
<dbReference type="PANTHER" id="PTHR46118:SF4">
    <property type="entry name" value="PROTEIN ABHD11"/>
    <property type="match status" value="1"/>
</dbReference>
<name>A0A3M0MGJ3_9RHOB</name>
<dbReference type="InterPro" id="IPR000073">
    <property type="entry name" value="AB_hydrolase_1"/>
</dbReference>
<comment type="caution">
    <text evidence="3">The sequence shown here is derived from an EMBL/GenBank/DDBJ whole genome shotgun (WGS) entry which is preliminary data.</text>
</comment>
<dbReference type="InterPro" id="IPR000639">
    <property type="entry name" value="Epox_hydrolase-like"/>
</dbReference>
<organism evidence="3 4">
    <name type="scientific">Paracoccus alkanivorans</name>
    <dbReference type="NCBI Taxonomy" id="2116655"/>
    <lineage>
        <taxon>Bacteria</taxon>
        <taxon>Pseudomonadati</taxon>
        <taxon>Pseudomonadota</taxon>
        <taxon>Alphaproteobacteria</taxon>
        <taxon>Rhodobacterales</taxon>
        <taxon>Paracoccaceae</taxon>
        <taxon>Paracoccus</taxon>
    </lineage>
</organism>
<reference evidence="3 4" key="1">
    <citation type="submission" date="2018-07" db="EMBL/GenBank/DDBJ databases">
        <authorList>
            <person name="Zhang Y."/>
            <person name="Wang L."/>
            <person name="Ma S."/>
        </authorList>
    </citation>
    <scope>NUCLEOTIDE SEQUENCE [LARGE SCALE GENOMIC DNA]</scope>
    <source>
        <strain evidence="3 4">4-2</strain>
    </source>
</reference>
<dbReference type="SUPFAM" id="SSF53474">
    <property type="entry name" value="alpha/beta-Hydrolases"/>
    <property type="match status" value="1"/>
</dbReference>
<evidence type="ECO:0000313" key="4">
    <source>
        <dbReference type="Proteomes" id="UP000273516"/>
    </source>
</evidence>
<keyword evidence="4" id="KW-1185">Reference proteome</keyword>
<dbReference type="InterPro" id="IPR029058">
    <property type="entry name" value="AB_hydrolase_fold"/>
</dbReference>
<evidence type="ECO:0000313" key="3">
    <source>
        <dbReference type="EMBL" id="RMC36525.1"/>
    </source>
</evidence>
<gene>
    <name evidence="3" type="ORF">C9E81_07675</name>
</gene>
<evidence type="ECO:0000259" key="2">
    <source>
        <dbReference type="Pfam" id="PF00561"/>
    </source>
</evidence>
<accession>A0A3M0MGJ3</accession>
<protein>
    <submittedName>
        <fullName evidence="3">Alpha/beta fold hydrolase</fullName>
    </submittedName>
</protein>